<keyword evidence="7" id="KW-1185">Reference proteome</keyword>
<evidence type="ECO:0000256" key="5">
    <source>
        <dbReference type="SAM" id="SignalP"/>
    </source>
</evidence>
<dbReference type="PANTHER" id="PTHR13723">
    <property type="entry name" value="ADAMTS A DISINTEGRIN AND METALLOPROTEASE WITH THROMBOSPONDIN MOTIFS PROTEASE"/>
    <property type="match status" value="1"/>
</dbReference>
<dbReference type="PROSITE" id="PS50092">
    <property type="entry name" value="TSP1"/>
    <property type="match status" value="1"/>
</dbReference>
<name>A0A0P5DUX4_9CRUS</name>
<keyword evidence="5" id="KW-0732">Signal</keyword>
<dbReference type="PRINTS" id="PR01857">
    <property type="entry name" value="ADAMTSFAMILY"/>
</dbReference>
<comment type="subcellular location">
    <subcellularLocation>
        <location evidence="1">Secreted</location>
    </subcellularLocation>
</comment>
<evidence type="ECO:0000256" key="4">
    <source>
        <dbReference type="SAM" id="MobiDB-lite"/>
    </source>
</evidence>
<dbReference type="Gene3D" id="2.20.100.10">
    <property type="entry name" value="Thrombospondin type-1 (TSP1) repeat"/>
    <property type="match status" value="1"/>
</dbReference>
<keyword evidence="2" id="KW-0964">Secreted</keyword>
<dbReference type="InterPro" id="IPR000884">
    <property type="entry name" value="TSP1_rpt"/>
</dbReference>
<feature type="compositionally biased region" description="Low complexity" evidence="4">
    <location>
        <begin position="545"/>
        <end position="558"/>
    </location>
</feature>
<dbReference type="OrthoDB" id="5781878at2759"/>
<gene>
    <name evidence="6" type="ORF">APZ42_033984</name>
</gene>
<evidence type="ECO:0000256" key="3">
    <source>
        <dbReference type="ARBA" id="ARBA00023157"/>
    </source>
</evidence>
<reference evidence="6 7" key="1">
    <citation type="submission" date="2016-03" db="EMBL/GenBank/DDBJ databases">
        <title>EvidentialGene: Evidence-directed Construction of Genes on Genomes.</title>
        <authorList>
            <person name="Gilbert D.G."/>
            <person name="Choi J.-H."/>
            <person name="Mockaitis K."/>
            <person name="Colbourne J."/>
            <person name="Pfrender M."/>
        </authorList>
    </citation>
    <scope>NUCLEOTIDE SEQUENCE [LARGE SCALE GENOMIC DNA]</scope>
    <source>
        <strain evidence="6 7">Xinb3</strain>
        <tissue evidence="6">Complete organism</tissue>
    </source>
</reference>
<dbReference type="GO" id="GO:0030198">
    <property type="term" value="P:extracellular matrix organization"/>
    <property type="evidence" value="ECO:0007669"/>
    <property type="project" value="InterPro"/>
</dbReference>
<proteinExistence type="predicted"/>
<dbReference type="Pfam" id="PF01759">
    <property type="entry name" value="NTR"/>
    <property type="match status" value="1"/>
</dbReference>
<keyword evidence="3" id="KW-1015">Disulfide bond</keyword>
<organism evidence="6 7">
    <name type="scientific">Daphnia magna</name>
    <dbReference type="NCBI Taxonomy" id="35525"/>
    <lineage>
        <taxon>Eukaryota</taxon>
        <taxon>Metazoa</taxon>
        <taxon>Ecdysozoa</taxon>
        <taxon>Arthropoda</taxon>
        <taxon>Crustacea</taxon>
        <taxon>Branchiopoda</taxon>
        <taxon>Diplostraca</taxon>
        <taxon>Cladocera</taxon>
        <taxon>Anomopoda</taxon>
        <taxon>Daphniidae</taxon>
        <taxon>Daphnia</taxon>
    </lineage>
</organism>
<dbReference type="Proteomes" id="UP000076858">
    <property type="component" value="Unassembled WGS sequence"/>
</dbReference>
<feature type="signal peptide" evidence="5">
    <location>
        <begin position="1"/>
        <end position="28"/>
    </location>
</feature>
<dbReference type="SMART" id="SM00643">
    <property type="entry name" value="C345C"/>
    <property type="match status" value="1"/>
</dbReference>
<dbReference type="SUPFAM" id="SSF82895">
    <property type="entry name" value="TSP-1 type 1 repeat"/>
    <property type="match status" value="1"/>
</dbReference>
<dbReference type="PANTHER" id="PTHR13723:SF278">
    <property type="entry name" value="ADAM METALLOPEPTIDASE WITH THROMBOSPONDIN TYPE 1 MOTIF A, ISOFORM B"/>
    <property type="match status" value="1"/>
</dbReference>
<dbReference type="InterPro" id="IPR050439">
    <property type="entry name" value="ADAMTS_ADAMTS-like"/>
</dbReference>
<dbReference type="InterPro" id="IPR001134">
    <property type="entry name" value="Netrin_domain"/>
</dbReference>
<dbReference type="STRING" id="35525.A0A0P5DUX4"/>
<dbReference type="InterPro" id="IPR045371">
    <property type="entry name" value="ADAMTS_CR_3"/>
</dbReference>
<accession>A0A0P5DUX4</accession>
<dbReference type="EMBL" id="LRGB01003310">
    <property type="protein sequence ID" value="KZS03306.1"/>
    <property type="molecule type" value="Genomic_DNA"/>
</dbReference>
<dbReference type="Pfam" id="PF05986">
    <property type="entry name" value="ADAMTS_spacer1"/>
    <property type="match status" value="1"/>
</dbReference>
<feature type="region of interest" description="Disordered" evidence="4">
    <location>
        <begin position="545"/>
        <end position="574"/>
    </location>
</feature>
<dbReference type="PROSITE" id="PS50189">
    <property type="entry name" value="NTR"/>
    <property type="match status" value="1"/>
</dbReference>
<dbReference type="AlphaFoldDB" id="A0A0P5DUX4"/>
<sequence length="749" mass="83004">MMSSAVSTLVLMGLAVTWLLSVPTMATGSSSTKGHDALEDDTDDAAAYARYMAATEASAPLMQRRSQQQHHDPAAAAVGRASSSSSSSASAGSGSHSGGAGRAAFKSIYRSSGGHVTLLHSNDYAAAVAATRRRLVHVWSPWSSWSPCSRTCGGGITARHRTCRIEYARVSQGSGIRSSYQQCTGESSEYSSCNPQSCSTAAAGHPEDFRLFQCSLYNNRTIRGHYVATWTPYQMGPNQCELSCRAGNRPNGLVYSFGKVLDGTRCTIDPENPYKEFCINGRCLAVGCDGRVGSAAKRDMCHVCGGNNSTCQRVAAVAFPQSADFTVRTRNPQRVTETYGYSPVVRIPRGATHIWLTDNSSNYLALMDERERYFLNGNWIVDWPGRYETSGVAFHYERTKDSEIVHSRGPLQQDLIVMVLVREKDPAIYYEYWMPRQAQTYRMTVDAFASDAQRVVSARPTVAPTTAMPLTTSRRVVTSRMTTSKPTTTTPSAVIFQHHNSTAETNVNELEEYEPQPTAASLVRSPPRITYGGFMIPFFNSITTTTTTTPRTTTTTSKPTKKSRPRSSKKKANAVHDIEEVRHHLGLIHKKRPKTSAVRSGVVNGHPPGSCSVDGSCWKTVNGKKHFCLSEFVLRCKVLGYEVINGETRYEIQVVQSYKNMIPILSREFIWAEPAADCPCPSPYLRTGTDYIIMGKTDRKFRRNEIRLLLDSDSYVRVYNQANAERVLRIRRDEAKFCQKYKTKFNLTT</sequence>
<evidence type="ECO:0000313" key="6">
    <source>
        <dbReference type="EMBL" id="KZS03306.1"/>
    </source>
</evidence>
<feature type="compositionally biased region" description="Basic residues" evidence="4">
    <location>
        <begin position="559"/>
        <end position="573"/>
    </location>
</feature>
<dbReference type="Pfam" id="PF19236">
    <property type="entry name" value="ADAMTS_CR_3"/>
    <property type="match status" value="1"/>
</dbReference>
<keyword evidence="6" id="KW-0401">Integrin</keyword>
<feature type="compositionally biased region" description="Low complexity" evidence="4">
    <location>
        <begin position="74"/>
        <end position="94"/>
    </location>
</feature>
<feature type="region of interest" description="Disordered" evidence="4">
    <location>
        <begin position="60"/>
        <end position="99"/>
    </location>
</feature>
<dbReference type="InterPro" id="IPR008993">
    <property type="entry name" value="TIMP-like_OB-fold"/>
</dbReference>
<dbReference type="InterPro" id="IPR010294">
    <property type="entry name" value="ADAMTS_spacer1"/>
</dbReference>
<evidence type="ECO:0000256" key="1">
    <source>
        <dbReference type="ARBA" id="ARBA00004613"/>
    </source>
</evidence>
<dbReference type="Gene3D" id="2.40.50.120">
    <property type="match status" value="1"/>
</dbReference>
<evidence type="ECO:0000313" key="7">
    <source>
        <dbReference type="Proteomes" id="UP000076858"/>
    </source>
</evidence>
<comment type="caution">
    <text evidence="6">The sequence shown here is derived from an EMBL/GenBank/DDBJ whole genome shotgun (WGS) entry which is preliminary data.</text>
</comment>
<dbReference type="InterPro" id="IPR018933">
    <property type="entry name" value="Netrin_module_non-TIMP"/>
</dbReference>
<dbReference type="GO" id="GO:0007229">
    <property type="term" value="P:integrin-mediated signaling pathway"/>
    <property type="evidence" value="ECO:0007669"/>
    <property type="project" value="UniProtKB-KW"/>
</dbReference>
<protein>
    <submittedName>
        <fullName evidence="6">A disintegrin and metalloproteinase with thrombospondin motifs 6</fullName>
    </submittedName>
</protein>
<dbReference type="GO" id="GO:0005576">
    <property type="term" value="C:extracellular region"/>
    <property type="evidence" value="ECO:0007669"/>
    <property type="project" value="UniProtKB-SubCell"/>
</dbReference>
<evidence type="ECO:0000256" key="2">
    <source>
        <dbReference type="ARBA" id="ARBA00022525"/>
    </source>
</evidence>
<dbReference type="Pfam" id="PF00090">
    <property type="entry name" value="TSP_1"/>
    <property type="match status" value="1"/>
</dbReference>
<dbReference type="Gene3D" id="2.60.120.830">
    <property type="match status" value="1"/>
</dbReference>
<dbReference type="InterPro" id="IPR036383">
    <property type="entry name" value="TSP1_rpt_sf"/>
</dbReference>
<dbReference type="SUPFAM" id="SSF50242">
    <property type="entry name" value="TIMP-like"/>
    <property type="match status" value="1"/>
</dbReference>
<feature type="chain" id="PRO_5013462126" evidence="5">
    <location>
        <begin position="29"/>
        <end position="749"/>
    </location>
</feature>
<dbReference type="InterPro" id="IPR013273">
    <property type="entry name" value="ADAMTS/ADAMTS-like"/>
</dbReference>
<dbReference type="SMART" id="SM00209">
    <property type="entry name" value="TSP1"/>
    <property type="match status" value="1"/>
</dbReference>